<dbReference type="GO" id="GO:0005737">
    <property type="term" value="C:cytoplasm"/>
    <property type="evidence" value="ECO:0007669"/>
    <property type="project" value="UniProtKB-SubCell"/>
</dbReference>
<dbReference type="EMBL" id="PJZH01000013">
    <property type="protein sequence ID" value="PLR33770.1"/>
    <property type="molecule type" value="Genomic_DNA"/>
</dbReference>
<name>A0A2N5E0M7_9GAMM</name>
<keyword evidence="5" id="KW-0808">Transferase</keyword>
<keyword evidence="4" id="KW-0762">Sugar transport</keyword>
<evidence type="ECO:0000313" key="10">
    <source>
        <dbReference type="Proteomes" id="UP000234503"/>
    </source>
</evidence>
<evidence type="ECO:0000256" key="1">
    <source>
        <dbReference type="ARBA" id="ARBA00004496"/>
    </source>
</evidence>
<evidence type="ECO:0000313" key="9">
    <source>
        <dbReference type="EMBL" id="PLR33770.1"/>
    </source>
</evidence>
<dbReference type="GO" id="GO:0008982">
    <property type="term" value="F:protein-N(PI)-phosphohistidine-sugar phosphotransferase activity"/>
    <property type="evidence" value="ECO:0007669"/>
    <property type="project" value="InterPro"/>
</dbReference>
<dbReference type="InterPro" id="IPR036667">
    <property type="entry name" value="PTS_IIB_sorbose-sp_sf"/>
</dbReference>
<comment type="subcellular location">
    <subcellularLocation>
        <location evidence="1">Cytoplasm</location>
    </subcellularLocation>
</comment>
<dbReference type="Gene3D" id="3.40.35.10">
    <property type="entry name" value="Phosphotransferase system, sorbose subfamily IIB component"/>
    <property type="match status" value="1"/>
</dbReference>
<keyword evidence="2" id="KW-0813">Transport</keyword>
<dbReference type="GO" id="GO:0009401">
    <property type="term" value="P:phosphoenolpyruvate-dependent sugar phosphotransferase system"/>
    <property type="evidence" value="ECO:0007669"/>
    <property type="project" value="UniProtKB-KW"/>
</dbReference>
<dbReference type="PROSITE" id="PS51101">
    <property type="entry name" value="PTS_EIIB_TYPE_4"/>
    <property type="match status" value="1"/>
</dbReference>
<evidence type="ECO:0000256" key="7">
    <source>
        <dbReference type="ARBA" id="ARBA00022777"/>
    </source>
</evidence>
<keyword evidence="10" id="KW-1185">Reference proteome</keyword>
<dbReference type="Proteomes" id="UP000234503">
    <property type="component" value="Unassembled WGS sequence"/>
</dbReference>
<keyword evidence="7" id="KW-0418">Kinase</keyword>
<accession>A0A2N5E0M7</accession>
<dbReference type="RefSeq" id="WP_101825214.1">
    <property type="nucleotide sequence ID" value="NZ_PJZH01000013.1"/>
</dbReference>
<feature type="domain" description="PTS EIIB type-4" evidence="8">
    <location>
        <begin position="1"/>
        <end position="167"/>
    </location>
</feature>
<dbReference type="InterPro" id="IPR004720">
    <property type="entry name" value="PTS_IIB_sorbose-sp"/>
</dbReference>
<dbReference type="OrthoDB" id="7065728at2"/>
<evidence type="ECO:0000256" key="5">
    <source>
        <dbReference type="ARBA" id="ARBA00022679"/>
    </source>
</evidence>
<proteinExistence type="predicted"/>
<reference evidence="9 10" key="1">
    <citation type="submission" date="2017-12" db="EMBL/GenBank/DDBJ databases">
        <title>Characterization of six clinical isolates of Enterochimera gen. nov., a novel genus of the Yersiniaciae family and the three species Enterochimera arupensis sp. nov., Enterochimera coloradensis sp. nov, and Enterochimera californica sp. nov.</title>
        <authorList>
            <person name="Rossi A."/>
            <person name="Fisher M."/>
        </authorList>
    </citation>
    <scope>NUCLEOTIDE SEQUENCE [LARGE SCALE GENOMIC DNA]</scope>
    <source>
        <strain evidence="10">2016-Iso4</strain>
    </source>
</reference>
<organism evidence="9 10">
    <name type="scientific">Chimaeribacter coloradensis</name>
    <dbReference type="NCBI Taxonomy" id="2060068"/>
    <lineage>
        <taxon>Bacteria</taxon>
        <taxon>Pseudomonadati</taxon>
        <taxon>Pseudomonadota</taxon>
        <taxon>Gammaproteobacteria</taxon>
        <taxon>Enterobacterales</taxon>
        <taxon>Yersiniaceae</taxon>
        <taxon>Chimaeribacter</taxon>
    </lineage>
</organism>
<evidence type="ECO:0000259" key="8">
    <source>
        <dbReference type="PROSITE" id="PS51101"/>
    </source>
</evidence>
<dbReference type="AlphaFoldDB" id="A0A2N5E0M7"/>
<dbReference type="SUPFAM" id="SSF52728">
    <property type="entry name" value="PTS IIb component"/>
    <property type="match status" value="1"/>
</dbReference>
<evidence type="ECO:0000256" key="4">
    <source>
        <dbReference type="ARBA" id="ARBA00022597"/>
    </source>
</evidence>
<comment type="caution">
    <text evidence="9">The sequence shown here is derived from an EMBL/GenBank/DDBJ whole genome shotgun (WGS) entry which is preliminary data.</text>
</comment>
<evidence type="ECO:0000256" key="3">
    <source>
        <dbReference type="ARBA" id="ARBA00022490"/>
    </source>
</evidence>
<evidence type="ECO:0000256" key="6">
    <source>
        <dbReference type="ARBA" id="ARBA00022683"/>
    </source>
</evidence>
<dbReference type="Pfam" id="PF03830">
    <property type="entry name" value="PTSIIB_sorb"/>
    <property type="match status" value="1"/>
</dbReference>
<protein>
    <submittedName>
        <fullName evidence="9">PTS mannose/fructose/sorbose transporter subunit IIB</fullName>
    </submittedName>
</protein>
<dbReference type="GO" id="GO:0016301">
    <property type="term" value="F:kinase activity"/>
    <property type="evidence" value="ECO:0007669"/>
    <property type="project" value="UniProtKB-KW"/>
</dbReference>
<keyword evidence="6" id="KW-0598">Phosphotransferase system</keyword>
<sequence>MALSFVRIDDRVIHGQLVTRWAKELPCDGIVAIDDEVAADALLASVMKGAVQDTPVWLFTVAQAIEKLPKVIASDKHYFVIGKSPVTLQQLVAAGIDLHNRYRRINAGPMSARAGTVTIGPNQSVTAEERAAFDFLADKGYAIEFRLVPDAGSFSWQDAQKKLRPSA</sequence>
<evidence type="ECO:0000256" key="2">
    <source>
        <dbReference type="ARBA" id="ARBA00022448"/>
    </source>
</evidence>
<keyword evidence="3" id="KW-0963">Cytoplasm</keyword>
<gene>
    <name evidence="9" type="ORF">CYR32_13480</name>
</gene>